<organism evidence="1 2">
    <name type="scientific">Athelia psychrophila</name>
    <dbReference type="NCBI Taxonomy" id="1759441"/>
    <lineage>
        <taxon>Eukaryota</taxon>
        <taxon>Fungi</taxon>
        <taxon>Dikarya</taxon>
        <taxon>Basidiomycota</taxon>
        <taxon>Agaricomycotina</taxon>
        <taxon>Agaricomycetes</taxon>
        <taxon>Agaricomycetidae</taxon>
        <taxon>Atheliales</taxon>
        <taxon>Atheliaceae</taxon>
        <taxon>Athelia</taxon>
    </lineage>
</organism>
<protein>
    <submittedName>
        <fullName evidence="1">Uncharacterized protein</fullName>
    </submittedName>
</protein>
<name>A0A166T575_9AGAM</name>
<evidence type="ECO:0000313" key="2">
    <source>
        <dbReference type="Proteomes" id="UP000076532"/>
    </source>
</evidence>
<dbReference type="Proteomes" id="UP000076532">
    <property type="component" value="Unassembled WGS sequence"/>
</dbReference>
<gene>
    <name evidence="1" type="ORF">FIBSPDRAFT_850941</name>
</gene>
<evidence type="ECO:0000313" key="1">
    <source>
        <dbReference type="EMBL" id="KZP30201.1"/>
    </source>
</evidence>
<proteinExistence type="predicted"/>
<reference evidence="1 2" key="1">
    <citation type="journal article" date="2016" name="Mol. Biol. Evol.">
        <title>Comparative Genomics of Early-Diverging Mushroom-Forming Fungi Provides Insights into the Origins of Lignocellulose Decay Capabilities.</title>
        <authorList>
            <person name="Nagy L.G."/>
            <person name="Riley R."/>
            <person name="Tritt A."/>
            <person name="Adam C."/>
            <person name="Daum C."/>
            <person name="Floudas D."/>
            <person name="Sun H."/>
            <person name="Yadav J.S."/>
            <person name="Pangilinan J."/>
            <person name="Larsson K.H."/>
            <person name="Matsuura K."/>
            <person name="Barry K."/>
            <person name="Labutti K."/>
            <person name="Kuo R."/>
            <person name="Ohm R.A."/>
            <person name="Bhattacharya S.S."/>
            <person name="Shirouzu T."/>
            <person name="Yoshinaga Y."/>
            <person name="Martin F.M."/>
            <person name="Grigoriev I.V."/>
            <person name="Hibbett D.S."/>
        </authorList>
    </citation>
    <scope>NUCLEOTIDE SEQUENCE [LARGE SCALE GENOMIC DNA]</scope>
    <source>
        <strain evidence="1 2">CBS 109695</strain>
    </source>
</reference>
<dbReference type="AlphaFoldDB" id="A0A166T575"/>
<keyword evidence="2" id="KW-1185">Reference proteome</keyword>
<accession>A0A166T575</accession>
<sequence>MFAQVGIDVAVPSYTSRVDTDIHFCNQEWCVLSVELYWACMTCPLQSSLGS</sequence>
<dbReference type="EMBL" id="KV417495">
    <property type="protein sequence ID" value="KZP30201.1"/>
    <property type="molecule type" value="Genomic_DNA"/>
</dbReference>